<keyword evidence="3" id="KW-1185">Reference proteome</keyword>
<sequence length="86" mass="9896">MNTANPEFQPRRSERRSVELRAFLVRGEKQLTDAFVTDISYDGCRIETEEKLKAGQRRELRVARRGISHVEVRWTDGDKAGAMFVG</sequence>
<proteinExistence type="predicted"/>
<evidence type="ECO:0000259" key="1">
    <source>
        <dbReference type="Pfam" id="PF07238"/>
    </source>
</evidence>
<protein>
    <submittedName>
        <fullName evidence="2">PilZ domain-containing protein</fullName>
    </submittedName>
</protein>
<dbReference type="GO" id="GO:0035438">
    <property type="term" value="F:cyclic-di-GMP binding"/>
    <property type="evidence" value="ECO:0007669"/>
    <property type="project" value="InterPro"/>
</dbReference>
<dbReference type="AlphaFoldDB" id="A0A7G9SCE3"/>
<dbReference type="InterPro" id="IPR009875">
    <property type="entry name" value="PilZ_domain"/>
</dbReference>
<feature type="domain" description="PilZ" evidence="1">
    <location>
        <begin position="10"/>
        <end position="81"/>
    </location>
</feature>
<dbReference type="EMBL" id="CP060717">
    <property type="protein sequence ID" value="QNN65518.1"/>
    <property type="molecule type" value="Genomic_DNA"/>
</dbReference>
<organism evidence="2 3">
    <name type="scientific">Sphingomonas rhizophila</name>
    <dbReference type="NCBI Taxonomy" id="2071607"/>
    <lineage>
        <taxon>Bacteria</taxon>
        <taxon>Pseudomonadati</taxon>
        <taxon>Pseudomonadota</taxon>
        <taxon>Alphaproteobacteria</taxon>
        <taxon>Sphingomonadales</taxon>
        <taxon>Sphingomonadaceae</taxon>
        <taxon>Sphingomonas</taxon>
    </lineage>
</organism>
<dbReference type="RefSeq" id="WP_187542509.1">
    <property type="nucleotide sequence ID" value="NZ_CP060717.1"/>
</dbReference>
<evidence type="ECO:0000313" key="3">
    <source>
        <dbReference type="Proteomes" id="UP000515955"/>
    </source>
</evidence>
<name>A0A7G9SCE3_9SPHN</name>
<evidence type="ECO:0000313" key="2">
    <source>
        <dbReference type="EMBL" id="QNN65518.1"/>
    </source>
</evidence>
<dbReference type="KEGG" id="srhi:H9L12_02655"/>
<dbReference type="Gene3D" id="2.40.10.220">
    <property type="entry name" value="predicted glycosyltransferase like domains"/>
    <property type="match status" value="1"/>
</dbReference>
<reference evidence="2 3" key="1">
    <citation type="submission" date="2020-08" db="EMBL/GenBank/DDBJ databases">
        <title>Genome sequence of Sphingomonas rhizophila KACC 19189T.</title>
        <authorList>
            <person name="Hyun D.-W."/>
            <person name="Bae J.-W."/>
        </authorList>
    </citation>
    <scope>NUCLEOTIDE SEQUENCE [LARGE SCALE GENOMIC DNA]</scope>
    <source>
        <strain evidence="2 3">KACC 19189</strain>
    </source>
</reference>
<dbReference type="Pfam" id="PF07238">
    <property type="entry name" value="PilZ"/>
    <property type="match status" value="1"/>
</dbReference>
<gene>
    <name evidence="2" type="ORF">H9L12_02655</name>
</gene>
<dbReference type="SUPFAM" id="SSF141371">
    <property type="entry name" value="PilZ domain-like"/>
    <property type="match status" value="1"/>
</dbReference>
<dbReference type="Proteomes" id="UP000515955">
    <property type="component" value="Chromosome"/>
</dbReference>
<accession>A0A7G9SCE3</accession>